<dbReference type="InterPro" id="IPR036259">
    <property type="entry name" value="MFS_trans_sf"/>
</dbReference>
<comment type="subcellular location">
    <subcellularLocation>
        <location evidence="1">Cell membrane</location>
        <topology evidence="1">Multi-pass membrane protein</topology>
    </subcellularLocation>
</comment>
<dbReference type="EMBL" id="VXLC01000032">
    <property type="protein sequence ID" value="KAA8880653.1"/>
    <property type="molecule type" value="Genomic_DNA"/>
</dbReference>
<feature type="transmembrane region" description="Helical" evidence="5">
    <location>
        <begin position="219"/>
        <end position="236"/>
    </location>
</feature>
<dbReference type="InterPro" id="IPR020846">
    <property type="entry name" value="MFS_dom"/>
</dbReference>
<evidence type="ECO:0000256" key="5">
    <source>
        <dbReference type="SAM" id="Phobius"/>
    </source>
</evidence>
<dbReference type="GO" id="GO:0005886">
    <property type="term" value="C:plasma membrane"/>
    <property type="evidence" value="ECO:0007669"/>
    <property type="project" value="UniProtKB-SubCell"/>
</dbReference>
<name>A0A5N0DV84_9NOCA</name>
<evidence type="ECO:0000313" key="7">
    <source>
        <dbReference type="EMBL" id="KAA8880653.1"/>
    </source>
</evidence>
<dbReference type="InterPro" id="IPR005828">
    <property type="entry name" value="MFS_sugar_transport-like"/>
</dbReference>
<reference evidence="7 8" key="1">
    <citation type="submission" date="2019-09" db="EMBL/GenBank/DDBJ databases">
        <authorList>
            <person name="Wang X."/>
        </authorList>
    </citation>
    <scope>NUCLEOTIDE SEQUENCE [LARGE SCALE GENOMIC DNA]</scope>
    <source>
        <strain evidence="7 8">CICC 11023</strain>
    </source>
</reference>
<keyword evidence="2 5" id="KW-0812">Transmembrane</keyword>
<comment type="caution">
    <text evidence="7">The sequence shown here is derived from an EMBL/GenBank/DDBJ whole genome shotgun (WGS) entry which is preliminary data.</text>
</comment>
<feature type="transmembrane region" description="Helical" evidence="5">
    <location>
        <begin position="484"/>
        <end position="507"/>
    </location>
</feature>
<dbReference type="Pfam" id="PF00083">
    <property type="entry name" value="Sugar_tr"/>
    <property type="match status" value="1"/>
</dbReference>
<keyword evidence="3 5" id="KW-1133">Transmembrane helix</keyword>
<evidence type="ECO:0000256" key="4">
    <source>
        <dbReference type="ARBA" id="ARBA00023136"/>
    </source>
</evidence>
<feature type="transmembrane region" description="Helical" evidence="5">
    <location>
        <begin position="29"/>
        <end position="50"/>
    </location>
</feature>
<protein>
    <submittedName>
        <fullName evidence="7">MFS transporter</fullName>
    </submittedName>
</protein>
<dbReference type="PROSITE" id="PS50850">
    <property type="entry name" value="MFS"/>
    <property type="match status" value="1"/>
</dbReference>
<dbReference type="GO" id="GO:0022857">
    <property type="term" value="F:transmembrane transporter activity"/>
    <property type="evidence" value="ECO:0007669"/>
    <property type="project" value="InterPro"/>
</dbReference>
<feature type="domain" description="Major facilitator superfamily (MFS) profile" evidence="6">
    <location>
        <begin position="117"/>
        <end position="537"/>
    </location>
</feature>
<dbReference type="AlphaFoldDB" id="A0A5N0DV84"/>
<evidence type="ECO:0000256" key="2">
    <source>
        <dbReference type="ARBA" id="ARBA00022692"/>
    </source>
</evidence>
<feature type="transmembrane region" description="Helical" evidence="5">
    <location>
        <begin position="280"/>
        <end position="299"/>
    </location>
</feature>
<feature type="transmembrane region" description="Helical" evidence="5">
    <location>
        <begin position="392"/>
        <end position="414"/>
    </location>
</feature>
<evidence type="ECO:0000313" key="8">
    <source>
        <dbReference type="Proteomes" id="UP000323876"/>
    </source>
</evidence>
<feature type="transmembrane region" description="Helical" evidence="5">
    <location>
        <begin position="248"/>
        <end position="268"/>
    </location>
</feature>
<sequence length="555" mass="59378">MSFPHTPAPSSQSSTARHHRTGVSYGHPIAFGFGLLATTIGTLLQMPMFFEARSMHYHLAGMPITTGMILSMALTYVGVGITAYGLFPAERYANGQAEPVDVTPLDDAPIRPAHIALLFVLAAAVTIDVMKPVALAFTAPGAAAEYGLESALHPHAQALPIALYPLSGIVGTMIGSLIWGWLGDRVGRRASILLAAVVFVATSTCGAMPAYWLNLVMCFTMGLGVGGMLPITFALLSETVPRRHRGWMMVLIGSDIAGAYILVSWLAATWAAPDRFGWRMLWLIGFPTGLLLLVLNRWIPESPRFLLMRGRIDEATAVMRRYGAAIVESHPGYRDAHDPDSGFRLFFSRPLIGLSTAVILLALSIGTTQYGFQQWMPSNLQRIGFSAVDASTILRNSATLGFPLSIPLALLYGFWSSKKTILAVTAMMAISLSVFVALGDRVADNHALMYTLLVIPIWGISLLNALLAAYTAELYPTVIRARSSGLSAGATKAGGVLILAAAVTAIAAPSIRLSAAIGVVPMALAFLALTIFGPETRHRSLEQITAAQFERGTSR</sequence>
<accession>A0A5N0DV84</accession>
<feature type="transmembrane region" description="Helical" evidence="5">
    <location>
        <begin position="421"/>
        <end position="438"/>
    </location>
</feature>
<dbReference type="PANTHER" id="PTHR24064">
    <property type="entry name" value="SOLUTE CARRIER FAMILY 22 MEMBER"/>
    <property type="match status" value="1"/>
</dbReference>
<feature type="transmembrane region" description="Helical" evidence="5">
    <location>
        <begin position="351"/>
        <end position="372"/>
    </location>
</feature>
<keyword evidence="4 5" id="KW-0472">Membrane</keyword>
<organism evidence="7 8">
    <name type="scientific">Nocardia colli</name>
    <dbReference type="NCBI Taxonomy" id="2545717"/>
    <lineage>
        <taxon>Bacteria</taxon>
        <taxon>Bacillati</taxon>
        <taxon>Actinomycetota</taxon>
        <taxon>Actinomycetes</taxon>
        <taxon>Mycobacteriales</taxon>
        <taxon>Nocardiaceae</taxon>
        <taxon>Nocardia</taxon>
    </lineage>
</organism>
<keyword evidence="8" id="KW-1185">Reference proteome</keyword>
<gene>
    <name evidence="7" type="ORF">F3087_40790</name>
</gene>
<feature type="transmembrane region" description="Helical" evidence="5">
    <location>
        <begin position="62"/>
        <end position="87"/>
    </location>
</feature>
<dbReference type="Gene3D" id="1.20.1250.20">
    <property type="entry name" value="MFS general substrate transporter like domains"/>
    <property type="match status" value="1"/>
</dbReference>
<evidence type="ECO:0000256" key="3">
    <source>
        <dbReference type="ARBA" id="ARBA00022989"/>
    </source>
</evidence>
<feature type="transmembrane region" description="Helical" evidence="5">
    <location>
        <begin position="161"/>
        <end position="180"/>
    </location>
</feature>
<feature type="transmembrane region" description="Helical" evidence="5">
    <location>
        <begin position="450"/>
        <end position="472"/>
    </location>
</feature>
<dbReference type="SUPFAM" id="SSF103473">
    <property type="entry name" value="MFS general substrate transporter"/>
    <property type="match status" value="1"/>
</dbReference>
<feature type="transmembrane region" description="Helical" evidence="5">
    <location>
        <begin position="513"/>
        <end position="532"/>
    </location>
</feature>
<dbReference type="OrthoDB" id="9787026at2"/>
<feature type="transmembrane region" description="Helical" evidence="5">
    <location>
        <begin position="192"/>
        <end position="213"/>
    </location>
</feature>
<evidence type="ECO:0000259" key="6">
    <source>
        <dbReference type="PROSITE" id="PS50850"/>
    </source>
</evidence>
<dbReference type="Proteomes" id="UP000323876">
    <property type="component" value="Unassembled WGS sequence"/>
</dbReference>
<evidence type="ECO:0000256" key="1">
    <source>
        <dbReference type="ARBA" id="ARBA00004651"/>
    </source>
</evidence>
<proteinExistence type="predicted"/>